<dbReference type="EMBL" id="KP795699">
    <property type="protein sequence ID" value="AKN40541.1"/>
    <property type="molecule type" value="Genomic_DNA"/>
</dbReference>
<feature type="transmembrane region" description="Helical" evidence="1">
    <location>
        <begin position="53"/>
        <end position="71"/>
    </location>
</feature>
<evidence type="ECO:0000256" key="1">
    <source>
        <dbReference type="SAM" id="Phobius"/>
    </source>
</evidence>
<sequence length="77" mass="8545">MSVCVTIIKGAVVQSADSACNLLLLSKDEVTQLANSQFDYSLLQFDQSLYEMLLGQFLVTFIMGHVLGRVIKYLGKK</sequence>
<keyword evidence="1" id="KW-1133">Transmembrane helix</keyword>
<organism evidence="2">
    <name type="scientific">Enterovibrio norvegicus</name>
    <dbReference type="NCBI Taxonomy" id="188144"/>
    <lineage>
        <taxon>Bacteria</taxon>
        <taxon>Pseudomonadati</taxon>
        <taxon>Pseudomonadota</taxon>
        <taxon>Gammaproteobacteria</taxon>
        <taxon>Vibrionales</taxon>
        <taxon>Vibrionaceae</taxon>
        <taxon>Enterovibrio</taxon>
    </lineage>
</organism>
<accession>A0A0H4A3V0</accession>
<proteinExistence type="predicted"/>
<protein>
    <submittedName>
        <fullName evidence="2">Uncharacterized protein</fullName>
    </submittedName>
</protein>
<keyword evidence="1" id="KW-0472">Membrane</keyword>
<name>A0A0H4A3V0_9GAMM</name>
<dbReference type="AlphaFoldDB" id="A0A0H4A3V0"/>
<keyword evidence="1" id="KW-0812">Transmembrane</keyword>
<reference evidence="2" key="1">
    <citation type="journal article" date="2015" name="MBio">
        <title>Eco-Evolutionary Dynamics of Episomes among Ecologically Cohesive Bacterial Populations.</title>
        <authorList>
            <person name="Xue H."/>
            <person name="Cordero O.X."/>
            <person name="Camas F.M."/>
            <person name="Trimble W."/>
            <person name="Meyer F."/>
            <person name="Guglielmini J."/>
            <person name="Rocha E.P."/>
            <person name="Polz M.F."/>
        </authorList>
    </citation>
    <scope>NUCLEOTIDE SEQUENCE</scope>
    <source>
        <strain evidence="2">FF_472</strain>
    </source>
</reference>
<evidence type="ECO:0000313" key="2">
    <source>
        <dbReference type="EMBL" id="AKN40541.1"/>
    </source>
</evidence>